<organism evidence="1 2">
    <name type="scientific">Sphingobacterium haloxyli</name>
    <dbReference type="NCBI Taxonomy" id="2100533"/>
    <lineage>
        <taxon>Bacteria</taxon>
        <taxon>Pseudomonadati</taxon>
        <taxon>Bacteroidota</taxon>
        <taxon>Sphingobacteriia</taxon>
        <taxon>Sphingobacteriales</taxon>
        <taxon>Sphingobacteriaceae</taxon>
        <taxon>Sphingobacterium</taxon>
    </lineage>
</organism>
<dbReference type="Proteomes" id="UP000239711">
    <property type="component" value="Unassembled WGS sequence"/>
</dbReference>
<evidence type="ECO:0000313" key="2">
    <source>
        <dbReference type="Proteomes" id="UP000239711"/>
    </source>
</evidence>
<name>A0A2S9J8C9_9SPHI</name>
<dbReference type="EMBL" id="PVBQ01000002">
    <property type="protein sequence ID" value="PRD49038.1"/>
    <property type="molecule type" value="Genomic_DNA"/>
</dbReference>
<reference evidence="1 2" key="1">
    <citation type="submission" date="2018-02" db="EMBL/GenBank/DDBJ databases">
        <title>The draft genome of Sphingobacterium sp. 5JN-11.</title>
        <authorList>
            <person name="Liu L."/>
            <person name="Li L."/>
            <person name="Liang L."/>
            <person name="Zhang X."/>
            <person name="Wang T."/>
        </authorList>
    </citation>
    <scope>NUCLEOTIDE SEQUENCE [LARGE SCALE GENOMIC DNA]</scope>
    <source>
        <strain evidence="1 2">5JN-11</strain>
    </source>
</reference>
<dbReference type="AlphaFoldDB" id="A0A2S9J8C9"/>
<keyword evidence="2" id="KW-1185">Reference proteome</keyword>
<evidence type="ECO:0000313" key="1">
    <source>
        <dbReference type="EMBL" id="PRD49038.1"/>
    </source>
</evidence>
<proteinExistence type="predicted"/>
<gene>
    <name evidence="1" type="ORF">C5745_03645</name>
</gene>
<comment type="caution">
    <text evidence="1">The sequence shown here is derived from an EMBL/GenBank/DDBJ whole genome shotgun (WGS) entry which is preliminary data.</text>
</comment>
<protein>
    <submittedName>
        <fullName evidence="1">Uncharacterized protein</fullName>
    </submittedName>
</protein>
<sequence length="67" mass="7550">MGLQNHQTMKIELINTSLAKRIFFSLILSFVGCITVQAQDQLLARVEYEKAETAFNNENFNAALTSI</sequence>
<accession>A0A2S9J8C9</accession>